<evidence type="ECO:0000313" key="2">
    <source>
        <dbReference type="Proteomes" id="UP000027730"/>
    </source>
</evidence>
<dbReference type="AlphaFoldDB" id="A0A074X7B3"/>
<gene>
    <name evidence="1" type="ORF">M436DRAFT_36952</name>
</gene>
<organism evidence="1 2">
    <name type="scientific">Aureobasidium namibiae CBS 147.97</name>
    <dbReference type="NCBI Taxonomy" id="1043004"/>
    <lineage>
        <taxon>Eukaryota</taxon>
        <taxon>Fungi</taxon>
        <taxon>Dikarya</taxon>
        <taxon>Ascomycota</taxon>
        <taxon>Pezizomycotina</taxon>
        <taxon>Dothideomycetes</taxon>
        <taxon>Dothideomycetidae</taxon>
        <taxon>Dothideales</taxon>
        <taxon>Saccotheciaceae</taxon>
        <taxon>Aureobasidium</taxon>
    </lineage>
</organism>
<dbReference type="HOGENOM" id="CLU_949895_0_0_1"/>
<dbReference type="EMBL" id="KL584702">
    <property type="protein sequence ID" value="KEQ77932.1"/>
    <property type="molecule type" value="Genomic_DNA"/>
</dbReference>
<protein>
    <submittedName>
        <fullName evidence="1">Uncharacterized protein</fullName>
    </submittedName>
</protein>
<accession>A0A074X7B3</accession>
<proteinExistence type="predicted"/>
<name>A0A074X7B3_9PEZI</name>
<dbReference type="RefSeq" id="XP_013431954.1">
    <property type="nucleotide sequence ID" value="XM_013576500.1"/>
</dbReference>
<dbReference type="Proteomes" id="UP000027730">
    <property type="component" value="Unassembled WGS sequence"/>
</dbReference>
<evidence type="ECO:0000313" key="1">
    <source>
        <dbReference type="EMBL" id="KEQ77932.1"/>
    </source>
</evidence>
<sequence length="295" mass="33660">MCWGLQLISVCRLCRTRTPSPEIQWQGCHLELPEGQSYPLCAEPTITTELKHFDCQACLTEADDGHNPDDLYPEPPHHSGFPLPKAQVHLSQARLPAPTAYETIQTIENRAGPINELPSYTDSMNDSPSAPHYALGLVRAERANITSRVHAITASRLEEFRPVAIRRRQEIHNFRSSVTNLDSSIANLLTVAENTIDSILSEREESVSRVNTLHERLQSVEREINFQGPHYPSPPEMALLLQQQQSIIRELEERYIQNYTIPSAEQWDLRFQALQDCILEEHRRSLEARLAVMRL</sequence>
<dbReference type="OrthoDB" id="3929920at2759"/>
<dbReference type="GeneID" id="25408731"/>
<keyword evidence="2" id="KW-1185">Reference proteome</keyword>
<reference evidence="1 2" key="1">
    <citation type="journal article" date="2014" name="BMC Genomics">
        <title>Genome sequencing of four Aureobasidium pullulans varieties: biotechnological potential, stress tolerance, and description of new species.</title>
        <authorList>
            <person name="Gostin Ar C."/>
            <person name="Ohm R.A."/>
            <person name="Kogej T."/>
            <person name="Sonjak S."/>
            <person name="Turk M."/>
            <person name="Zajc J."/>
            <person name="Zalar P."/>
            <person name="Grube M."/>
            <person name="Sun H."/>
            <person name="Han J."/>
            <person name="Sharma A."/>
            <person name="Chiniquy J."/>
            <person name="Ngan C.Y."/>
            <person name="Lipzen A."/>
            <person name="Barry K."/>
            <person name="Grigoriev I.V."/>
            <person name="Gunde-Cimerman N."/>
        </authorList>
    </citation>
    <scope>NUCLEOTIDE SEQUENCE [LARGE SCALE GENOMIC DNA]</scope>
    <source>
        <strain evidence="1 2">CBS 147.97</strain>
    </source>
</reference>